<evidence type="ECO:0000256" key="6">
    <source>
        <dbReference type="ARBA" id="ARBA00023235"/>
    </source>
</evidence>
<dbReference type="SUPFAM" id="SSF51658">
    <property type="entry name" value="Xylose isomerase-like"/>
    <property type="match status" value="1"/>
</dbReference>
<dbReference type="Proteomes" id="UP001307889">
    <property type="component" value="Chromosome 2"/>
</dbReference>
<name>A0ABN7AGS9_9HEMI</name>
<sequence length="269" mass="29833">MVPSTIKGLRICPNLNFLFQEESSLLNRYAAAQKLGFKAVETGNPYVNAVDELRRVKDDCGLEQVLINTPVGDASKGEVGFASLPGKEHQFLHGLKTAVQYATSLECKLIHIMAGLVMDPSLVDDHNKTYVNNLKKAAPILEAAGIVGIIEPINQHSVPGYYLSDYDKAVSVIKDVNSSHIGLLLDVFHLQQIKGDVTHSLNEYFPLVKHVQVAQVPDRHEPDTPGELNYDYVFNLLNKLNYSGWVGLEYKPASTTEQGLKWIERLGNH</sequence>
<dbReference type="InterPro" id="IPR050417">
    <property type="entry name" value="Sugar_Epim/Isomerase"/>
</dbReference>
<evidence type="ECO:0000256" key="4">
    <source>
        <dbReference type="ARBA" id="ARBA00012570"/>
    </source>
</evidence>
<dbReference type="Gene3D" id="3.20.20.150">
    <property type="entry name" value="Divalent-metal-dependent TIM barrel enzymes"/>
    <property type="match status" value="1"/>
</dbReference>
<evidence type="ECO:0000313" key="9">
    <source>
        <dbReference type="EMBL" id="BES90076.1"/>
    </source>
</evidence>
<dbReference type="Pfam" id="PF01261">
    <property type="entry name" value="AP_endonuc_2"/>
    <property type="match status" value="1"/>
</dbReference>
<dbReference type="InterPro" id="IPR026040">
    <property type="entry name" value="HyI-like"/>
</dbReference>
<feature type="domain" description="Xylose isomerase-like TIM barrel" evidence="8">
    <location>
        <begin position="30"/>
        <end position="265"/>
    </location>
</feature>
<evidence type="ECO:0000256" key="2">
    <source>
        <dbReference type="ARBA" id="ARBA00002968"/>
    </source>
</evidence>
<dbReference type="PIRSF" id="PIRSF006241">
    <property type="entry name" value="HyI"/>
    <property type="match status" value="1"/>
</dbReference>
<dbReference type="InterPro" id="IPR013022">
    <property type="entry name" value="Xyl_isomerase-like_TIM-brl"/>
</dbReference>
<evidence type="ECO:0000259" key="8">
    <source>
        <dbReference type="Pfam" id="PF01261"/>
    </source>
</evidence>
<proteinExistence type="inferred from homology"/>
<evidence type="ECO:0000256" key="5">
    <source>
        <dbReference type="ARBA" id="ARBA00017985"/>
    </source>
</evidence>
<protein>
    <recommendedName>
        <fullName evidence="5 7">Putative hydroxypyruvate isomerase</fullName>
        <ecNumber evidence="4 7">5.3.1.22</ecNumber>
    </recommendedName>
</protein>
<comment type="similarity">
    <text evidence="3 7">Belongs to the hyi family.</text>
</comment>
<evidence type="ECO:0000256" key="7">
    <source>
        <dbReference type="PIRNR" id="PIRNR006241"/>
    </source>
</evidence>
<keyword evidence="6 7" id="KW-0413">Isomerase</keyword>
<keyword evidence="10" id="KW-1185">Reference proteome</keyword>
<dbReference type="PANTHER" id="PTHR43489">
    <property type="entry name" value="ISOMERASE"/>
    <property type="match status" value="1"/>
</dbReference>
<dbReference type="EC" id="5.3.1.22" evidence="4 7"/>
<accession>A0ABN7AGS9</accession>
<comment type="function">
    <text evidence="2 7">Catalyzes the reversible isomerization between hydroxypyruvate and 2-hydroxy-3-oxopropanoate (also termed tartronate semialdehyde).</text>
</comment>
<gene>
    <name evidence="9" type="ORF">NTJ_02883</name>
</gene>
<dbReference type="PANTHER" id="PTHR43489:SF6">
    <property type="entry name" value="HYDROXYPYRUVATE ISOMERASE-RELATED"/>
    <property type="match status" value="1"/>
</dbReference>
<evidence type="ECO:0000256" key="3">
    <source>
        <dbReference type="ARBA" id="ARBA00005962"/>
    </source>
</evidence>
<evidence type="ECO:0000313" key="10">
    <source>
        <dbReference type="Proteomes" id="UP001307889"/>
    </source>
</evidence>
<dbReference type="InterPro" id="IPR036237">
    <property type="entry name" value="Xyl_isomerase-like_sf"/>
</dbReference>
<reference evidence="9 10" key="1">
    <citation type="submission" date="2023-09" db="EMBL/GenBank/DDBJ databases">
        <title>Nesidiocoris tenuis whole genome shotgun sequence.</title>
        <authorList>
            <person name="Shibata T."/>
            <person name="Shimoda M."/>
            <person name="Kobayashi T."/>
            <person name="Uehara T."/>
        </authorList>
    </citation>
    <scope>NUCLEOTIDE SEQUENCE [LARGE SCALE GENOMIC DNA]</scope>
    <source>
        <strain evidence="9 10">Japan</strain>
    </source>
</reference>
<organism evidence="9 10">
    <name type="scientific">Nesidiocoris tenuis</name>
    <dbReference type="NCBI Taxonomy" id="355587"/>
    <lineage>
        <taxon>Eukaryota</taxon>
        <taxon>Metazoa</taxon>
        <taxon>Ecdysozoa</taxon>
        <taxon>Arthropoda</taxon>
        <taxon>Hexapoda</taxon>
        <taxon>Insecta</taxon>
        <taxon>Pterygota</taxon>
        <taxon>Neoptera</taxon>
        <taxon>Paraneoptera</taxon>
        <taxon>Hemiptera</taxon>
        <taxon>Heteroptera</taxon>
        <taxon>Panheteroptera</taxon>
        <taxon>Cimicomorpha</taxon>
        <taxon>Miridae</taxon>
        <taxon>Dicyphina</taxon>
        <taxon>Nesidiocoris</taxon>
    </lineage>
</organism>
<comment type="catalytic activity">
    <reaction evidence="1 7">
        <text>3-hydroxypyruvate = 2-hydroxy-3-oxopropanoate</text>
        <dbReference type="Rhea" id="RHEA:11952"/>
        <dbReference type="ChEBI" id="CHEBI:17180"/>
        <dbReference type="ChEBI" id="CHEBI:57978"/>
        <dbReference type="EC" id="5.3.1.22"/>
    </reaction>
</comment>
<dbReference type="GO" id="GO:0016853">
    <property type="term" value="F:isomerase activity"/>
    <property type="evidence" value="ECO:0007669"/>
    <property type="project" value="UniProtKB-KW"/>
</dbReference>
<dbReference type="EMBL" id="AP028910">
    <property type="protein sequence ID" value="BES90076.1"/>
    <property type="molecule type" value="Genomic_DNA"/>
</dbReference>
<evidence type="ECO:0000256" key="1">
    <source>
        <dbReference type="ARBA" id="ARBA00000476"/>
    </source>
</evidence>